<evidence type="ECO:0000313" key="1">
    <source>
        <dbReference type="EMBL" id="MCJ2181698.1"/>
    </source>
</evidence>
<accession>A0ABT0BA17</accession>
<gene>
    <name evidence="1" type="ORF">MTR62_03120</name>
</gene>
<proteinExistence type="predicted"/>
<dbReference type="EMBL" id="JALHLF010000006">
    <property type="protein sequence ID" value="MCJ2181698.1"/>
    <property type="molecule type" value="Genomic_DNA"/>
</dbReference>
<dbReference type="RefSeq" id="WP_244016842.1">
    <property type="nucleotide sequence ID" value="NZ_JALHLF010000006.1"/>
</dbReference>
<organism evidence="1 2">
    <name type="scientific">Novosphingobium organovorum</name>
    <dbReference type="NCBI Taxonomy" id="2930092"/>
    <lineage>
        <taxon>Bacteria</taxon>
        <taxon>Pseudomonadati</taxon>
        <taxon>Pseudomonadota</taxon>
        <taxon>Alphaproteobacteria</taxon>
        <taxon>Sphingomonadales</taxon>
        <taxon>Sphingomonadaceae</taxon>
        <taxon>Novosphingobium</taxon>
    </lineage>
</organism>
<reference evidence="1" key="1">
    <citation type="submission" date="2022-03" db="EMBL/GenBank/DDBJ databases">
        <title>Identification of a novel bacterium isolated from mangrove sediments.</title>
        <authorList>
            <person name="Pan X."/>
        </authorList>
    </citation>
    <scope>NUCLEOTIDE SEQUENCE</scope>
    <source>
        <strain evidence="1">B1949</strain>
    </source>
</reference>
<keyword evidence="2" id="KW-1185">Reference proteome</keyword>
<comment type="caution">
    <text evidence="1">The sequence shown here is derived from an EMBL/GenBank/DDBJ whole genome shotgun (WGS) entry which is preliminary data.</text>
</comment>
<protein>
    <submittedName>
        <fullName evidence="1">AHH domain-containing protein</fullName>
    </submittedName>
</protein>
<sequence length="192" mass="22034">MRRERTYLSFRSVNRLNAPGYDPGLQRHHLLPRQLLTDDGLARMFHELGDHRFRFEDFRENGLLLPCREVAALRLGLPLHRGPHRRYSELVAQRVGQIEADWSRQRLADAAAAALQAQMRLSLLQRALRRRLLAPRGERPLLNRYDPVLRDFTELDQMAEALWSATPSGALAAEEALGAMPQRRARRSSAAQ</sequence>
<evidence type="ECO:0000313" key="2">
    <source>
        <dbReference type="Proteomes" id="UP001162881"/>
    </source>
</evidence>
<dbReference type="Pfam" id="PF14412">
    <property type="entry name" value="AHH"/>
    <property type="match status" value="1"/>
</dbReference>
<dbReference type="Proteomes" id="UP001162881">
    <property type="component" value="Unassembled WGS sequence"/>
</dbReference>
<name>A0ABT0BA17_9SPHN</name>
<dbReference type="InterPro" id="IPR032871">
    <property type="entry name" value="AHH_dom_containing"/>
</dbReference>